<feature type="transmembrane region" description="Helical" evidence="7">
    <location>
        <begin position="210"/>
        <end position="230"/>
    </location>
</feature>
<dbReference type="InterPro" id="IPR011701">
    <property type="entry name" value="MFS"/>
</dbReference>
<dbReference type="InterPro" id="IPR050171">
    <property type="entry name" value="MFS_Transporters"/>
</dbReference>
<keyword evidence="2" id="KW-0813">Transport</keyword>
<feature type="transmembrane region" description="Helical" evidence="7">
    <location>
        <begin position="369"/>
        <end position="389"/>
    </location>
</feature>
<dbReference type="Gene3D" id="1.20.1250.20">
    <property type="entry name" value="MFS general substrate transporter like domains"/>
    <property type="match status" value="1"/>
</dbReference>
<evidence type="ECO:0000259" key="8">
    <source>
        <dbReference type="PROSITE" id="PS50850"/>
    </source>
</evidence>
<dbReference type="PANTHER" id="PTHR23517:SF2">
    <property type="entry name" value="MULTIDRUG RESISTANCE PROTEIN MDTH"/>
    <property type="match status" value="1"/>
</dbReference>
<accession>A0A841HZB7</accession>
<dbReference type="Pfam" id="PF07690">
    <property type="entry name" value="MFS_1"/>
    <property type="match status" value="1"/>
</dbReference>
<evidence type="ECO:0000256" key="6">
    <source>
        <dbReference type="ARBA" id="ARBA00023136"/>
    </source>
</evidence>
<organism evidence="9 10">
    <name type="scientific">Deinobacterium chartae</name>
    <dbReference type="NCBI Taxonomy" id="521158"/>
    <lineage>
        <taxon>Bacteria</taxon>
        <taxon>Thermotogati</taxon>
        <taxon>Deinococcota</taxon>
        <taxon>Deinococci</taxon>
        <taxon>Deinococcales</taxon>
        <taxon>Deinococcaceae</taxon>
        <taxon>Deinobacterium</taxon>
    </lineage>
</organism>
<feature type="transmembrane region" description="Helical" evidence="7">
    <location>
        <begin position="41"/>
        <end position="59"/>
    </location>
</feature>
<protein>
    <submittedName>
        <fullName evidence="9">DHA1 family multidrug resistance protein-like MFS transporter</fullName>
    </submittedName>
</protein>
<feature type="transmembrane region" description="Helical" evidence="7">
    <location>
        <begin position="298"/>
        <end position="317"/>
    </location>
</feature>
<comment type="caution">
    <text evidence="9">The sequence shown here is derived from an EMBL/GenBank/DDBJ whole genome shotgun (WGS) entry which is preliminary data.</text>
</comment>
<dbReference type="EMBL" id="JACHHG010000008">
    <property type="protein sequence ID" value="MBB6098881.1"/>
    <property type="molecule type" value="Genomic_DNA"/>
</dbReference>
<dbReference type="SUPFAM" id="SSF103473">
    <property type="entry name" value="MFS general substrate transporter"/>
    <property type="match status" value="1"/>
</dbReference>
<feature type="transmembrane region" description="Helical" evidence="7">
    <location>
        <begin position="137"/>
        <end position="161"/>
    </location>
</feature>
<feature type="transmembrane region" description="Helical" evidence="7">
    <location>
        <begin position="12"/>
        <end position="35"/>
    </location>
</feature>
<keyword evidence="10" id="KW-1185">Reference proteome</keyword>
<dbReference type="GO" id="GO:0022857">
    <property type="term" value="F:transmembrane transporter activity"/>
    <property type="evidence" value="ECO:0007669"/>
    <property type="project" value="InterPro"/>
</dbReference>
<evidence type="ECO:0000256" key="1">
    <source>
        <dbReference type="ARBA" id="ARBA00004651"/>
    </source>
</evidence>
<dbReference type="InterPro" id="IPR020846">
    <property type="entry name" value="MFS_dom"/>
</dbReference>
<evidence type="ECO:0000313" key="10">
    <source>
        <dbReference type="Proteomes" id="UP000569951"/>
    </source>
</evidence>
<feature type="transmembrane region" description="Helical" evidence="7">
    <location>
        <begin position="100"/>
        <end position="117"/>
    </location>
</feature>
<evidence type="ECO:0000256" key="4">
    <source>
        <dbReference type="ARBA" id="ARBA00022692"/>
    </source>
</evidence>
<evidence type="ECO:0000256" key="3">
    <source>
        <dbReference type="ARBA" id="ARBA00022475"/>
    </source>
</evidence>
<sequence length="405" mass="41719">MNDLSDAQRQRALLSVLISNFLMWAGFFMVVPLISVHYVDGLGWAAAGIGLVLAVRQLVQQGFSLIGGVLGDRFGARGMILLGLLVRALGFGAMAFADNYALLMASAALAAFGGALFEAPKSAAVAALTQPRDRQRFYAALGVSSNLGMSLGPLVGSLLLGVGFANVALVSAACYVLSCGLVATMLPPVRISSGTVGTRSGMQLVLRDRPFLLFIALLTGYWFMWVQLSLSFPLAAKELSGAASAVSLVFAVNSGLALLLQVPVTRVAERFLRPLQSLCLGMLLMSAGLGGVALSHSLAALVACVVLFSLGALLASPSQQTLTADLAKPEAMGAFFGVAALSLAVGGSLGNYAGGALHDLGSRSGLPALPWLASALIGVVSAAALYARFGRAARSAPERPTHQKV</sequence>
<dbReference type="AlphaFoldDB" id="A0A841HZB7"/>
<proteinExistence type="predicted"/>
<evidence type="ECO:0000256" key="7">
    <source>
        <dbReference type="SAM" id="Phobius"/>
    </source>
</evidence>
<keyword evidence="4 7" id="KW-0812">Transmembrane</keyword>
<feature type="transmembrane region" description="Helical" evidence="7">
    <location>
        <begin position="167"/>
        <end position="189"/>
    </location>
</feature>
<feature type="transmembrane region" description="Helical" evidence="7">
    <location>
        <begin position="242"/>
        <end position="262"/>
    </location>
</feature>
<keyword evidence="5 7" id="KW-1133">Transmembrane helix</keyword>
<evidence type="ECO:0000256" key="5">
    <source>
        <dbReference type="ARBA" id="ARBA00022989"/>
    </source>
</evidence>
<dbReference type="GO" id="GO:0005886">
    <property type="term" value="C:plasma membrane"/>
    <property type="evidence" value="ECO:0007669"/>
    <property type="project" value="UniProtKB-SubCell"/>
</dbReference>
<evidence type="ECO:0000313" key="9">
    <source>
        <dbReference type="EMBL" id="MBB6098881.1"/>
    </source>
</evidence>
<dbReference type="CDD" id="cd17329">
    <property type="entry name" value="MFS_MdtH_MDR_like"/>
    <property type="match status" value="1"/>
</dbReference>
<feature type="transmembrane region" description="Helical" evidence="7">
    <location>
        <begin position="74"/>
        <end position="94"/>
    </location>
</feature>
<evidence type="ECO:0000256" key="2">
    <source>
        <dbReference type="ARBA" id="ARBA00022448"/>
    </source>
</evidence>
<dbReference type="InterPro" id="IPR036259">
    <property type="entry name" value="MFS_trans_sf"/>
</dbReference>
<comment type="subcellular location">
    <subcellularLocation>
        <location evidence="1">Cell membrane</location>
        <topology evidence="1">Multi-pass membrane protein</topology>
    </subcellularLocation>
</comment>
<gene>
    <name evidence="9" type="ORF">HNR42_002316</name>
</gene>
<reference evidence="9 10" key="1">
    <citation type="submission" date="2020-08" db="EMBL/GenBank/DDBJ databases">
        <title>Genomic Encyclopedia of Type Strains, Phase IV (KMG-IV): sequencing the most valuable type-strain genomes for metagenomic binning, comparative biology and taxonomic classification.</title>
        <authorList>
            <person name="Goeker M."/>
        </authorList>
    </citation>
    <scope>NUCLEOTIDE SEQUENCE [LARGE SCALE GENOMIC DNA]</scope>
    <source>
        <strain evidence="9 10">DSM 21458</strain>
    </source>
</reference>
<dbReference type="PANTHER" id="PTHR23517">
    <property type="entry name" value="RESISTANCE PROTEIN MDTM, PUTATIVE-RELATED-RELATED"/>
    <property type="match status" value="1"/>
</dbReference>
<keyword evidence="6 7" id="KW-0472">Membrane</keyword>
<keyword evidence="3" id="KW-1003">Cell membrane</keyword>
<feature type="transmembrane region" description="Helical" evidence="7">
    <location>
        <begin position="274"/>
        <end position="292"/>
    </location>
</feature>
<feature type="domain" description="Major facilitator superfamily (MFS) profile" evidence="8">
    <location>
        <begin position="12"/>
        <end position="393"/>
    </location>
</feature>
<dbReference type="PROSITE" id="PS50850">
    <property type="entry name" value="MFS"/>
    <property type="match status" value="1"/>
</dbReference>
<dbReference type="Proteomes" id="UP000569951">
    <property type="component" value="Unassembled WGS sequence"/>
</dbReference>
<feature type="transmembrane region" description="Helical" evidence="7">
    <location>
        <begin position="329"/>
        <end position="349"/>
    </location>
</feature>
<dbReference type="RefSeq" id="WP_343058377.1">
    <property type="nucleotide sequence ID" value="NZ_JACHHG010000008.1"/>
</dbReference>
<name>A0A841HZB7_9DEIO</name>